<dbReference type="PROSITE" id="PS51383">
    <property type="entry name" value="YJEF_C_3"/>
    <property type="match status" value="1"/>
</dbReference>
<evidence type="ECO:0000256" key="7">
    <source>
        <dbReference type="ARBA" id="ARBA00022840"/>
    </source>
</evidence>
<dbReference type="SUPFAM" id="SSF53613">
    <property type="entry name" value="Ribokinase-like"/>
    <property type="match status" value="1"/>
</dbReference>
<dbReference type="PIRSF" id="PIRSF017184">
    <property type="entry name" value="Nnr"/>
    <property type="match status" value="1"/>
</dbReference>
<keyword evidence="11 18" id="KW-0413">Isomerase</keyword>
<comment type="subunit">
    <text evidence="17">Homotetramer.</text>
</comment>
<feature type="region of interest" description="Disordered" evidence="20">
    <location>
        <begin position="505"/>
        <end position="531"/>
    </location>
</feature>
<feature type="binding site" evidence="17">
    <location>
        <position position="379"/>
    </location>
    <ligand>
        <name>(6S)-NADPHX</name>
        <dbReference type="ChEBI" id="CHEBI:64076"/>
    </ligand>
</feature>
<dbReference type="InterPro" id="IPR000631">
    <property type="entry name" value="CARKD"/>
</dbReference>
<comment type="function">
    <text evidence="14 19">Bifunctional enzyme that catalyzes the epimerization of the S- and R-forms of NAD(P)HX and the dehydration of the S-form of NAD(P)HX at the expense of ADP, which is converted to AMP. This allows the repair of both epimers of NAD(P)HX, a damaged form of NAD(P)H that is a result of enzymatic or heat-dependent hydration.</text>
</comment>
<protein>
    <recommendedName>
        <fullName evidence="19">Bifunctional NAD(P)H-hydrate repair enzyme</fullName>
    </recommendedName>
    <alternativeName>
        <fullName evidence="19">Nicotinamide nucleotide repair protein</fullName>
    </alternativeName>
    <domain>
        <recommendedName>
            <fullName evidence="19">ADP-dependent (S)-NAD(P)H-hydrate dehydratase</fullName>
            <ecNumber evidence="19">4.2.1.136</ecNumber>
        </recommendedName>
        <alternativeName>
            <fullName evidence="19">ADP-dependent NAD(P)HX dehydratase</fullName>
        </alternativeName>
    </domain>
    <domain>
        <recommendedName>
            <fullName evidence="19">NAD(P)H-hydrate epimerase</fullName>
            <ecNumber evidence="19">5.1.99.6</ecNumber>
        </recommendedName>
    </domain>
</protein>
<feature type="compositionally biased region" description="Basic residues" evidence="20">
    <location>
        <begin position="520"/>
        <end position="531"/>
    </location>
</feature>
<feature type="binding site" evidence="18">
    <location>
        <position position="59"/>
    </location>
    <ligand>
        <name>K(+)</name>
        <dbReference type="ChEBI" id="CHEBI:29103"/>
    </ligand>
</feature>
<dbReference type="HAMAP" id="MF_01966">
    <property type="entry name" value="NADHX_epimerase"/>
    <property type="match status" value="1"/>
</dbReference>
<keyword evidence="5 18" id="KW-0479">Metal-binding</keyword>
<dbReference type="NCBIfam" id="TIGR00197">
    <property type="entry name" value="yjeF_nterm"/>
    <property type="match status" value="1"/>
</dbReference>
<feature type="binding site" evidence="17">
    <location>
        <position position="443"/>
    </location>
    <ligand>
        <name>(6S)-NADPHX</name>
        <dbReference type="ChEBI" id="CHEBI:64076"/>
    </ligand>
</feature>
<keyword evidence="13" id="KW-0511">Multifunctional enzyme</keyword>
<name>A0A7K1G876_9FLAO</name>
<evidence type="ECO:0000256" key="20">
    <source>
        <dbReference type="SAM" id="MobiDB-lite"/>
    </source>
</evidence>
<dbReference type="GO" id="GO:0052855">
    <property type="term" value="F:ADP-dependent NAD(P)H-hydrate dehydratase activity"/>
    <property type="evidence" value="ECO:0007669"/>
    <property type="project" value="UniProtKB-UniRule"/>
</dbReference>
<dbReference type="GO" id="GO:0052856">
    <property type="term" value="F:NAD(P)HX epimerase activity"/>
    <property type="evidence" value="ECO:0007669"/>
    <property type="project" value="UniProtKB-UniRule"/>
</dbReference>
<keyword evidence="10 17" id="KW-0520">NAD</keyword>
<reference evidence="23 24" key="1">
    <citation type="submission" date="2019-11" db="EMBL/GenBank/DDBJ databases">
        <title>Winogradskyella ouciana sp. nov., isolated from the hadal seawater of the Mariana Trench.</title>
        <authorList>
            <person name="Liu R."/>
        </authorList>
    </citation>
    <scope>NUCLEOTIDE SEQUENCE [LARGE SCALE GENOMIC DNA]</scope>
    <source>
        <strain evidence="23 24">ZXX205</strain>
    </source>
</reference>
<keyword evidence="8 17" id="KW-0521">NADP</keyword>
<feature type="binding site" evidence="18">
    <location>
        <begin position="133"/>
        <end position="139"/>
    </location>
    <ligand>
        <name>(6S)-NADPHX</name>
        <dbReference type="ChEBI" id="CHEBI:64076"/>
    </ligand>
</feature>
<feature type="binding site" evidence="18">
    <location>
        <begin position="58"/>
        <end position="62"/>
    </location>
    <ligand>
        <name>(6S)-NADPHX</name>
        <dbReference type="ChEBI" id="CHEBI:64076"/>
    </ligand>
</feature>
<evidence type="ECO:0000256" key="1">
    <source>
        <dbReference type="ARBA" id="ARBA00000013"/>
    </source>
</evidence>
<keyword evidence="7 17" id="KW-0067">ATP-binding</keyword>
<dbReference type="SUPFAM" id="SSF64153">
    <property type="entry name" value="YjeF N-terminal domain-like"/>
    <property type="match status" value="1"/>
</dbReference>
<comment type="catalytic activity">
    <reaction evidence="16 17 19">
        <text>(6S)-NADPHX + ADP = AMP + phosphate + NADPH + H(+)</text>
        <dbReference type="Rhea" id="RHEA:32235"/>
        <dbReference type="ChEBI" id="CHEBI:15378"/>
        <dbReference type="ChEBI" id="CHEBI:43474"/>
        <dbReference type="ChEBI" id="CHEBI:57783"/>
        <dbReference type="ChEBI" id="CHEBI:64076"/>
        <dbReference type="ChEBI" id="CHEBI:456215"/>
        <dbReference type="ChEBI" id="CHEBI:456216"/>
        <dbReference type="EC" id="4.2.1.136"/>
    </reaction>
</comment>
<dbReference type="Pfam" id="PF01256">
    <property type="entry name" value="Carb_kinase"/>
    <property type="match status" value="1"/>
</dbReference>
<feature type="domain" description="YjeF C-terminal" evidence="21">
    <location>
        <begin position="230"/>
        <end position="502"/>
    </location>
</feature>
<evidence type="ECO:0000256" key="16">
    <source>
        <dbReference type="ARBA" id="ARBA00049209"/>
    </source>
</evidence>
<dbReference type="InterPro" id="IPR030677">
    <property type="entry name" value="Nnr"/>
</dbReference>
<comment type="similarity">
    <text evidence="18">Belongs to the NnrE/AIBP family.</text>
</comment>
<feature type="binding site" evidence="18">
    <location>
        <position position="162"/>
    </location>
    <ligand>
        <name>(6S)-NADPHX</name>
        <dbReference type="ChEBI" id="CHEBI:64076"/>
    </ligand>
</feature>
<feature type="binding site" evidence="17">
    <location>
        <position position="265"/>
    </location>
    <ligand>
        <name>(6S)-NADPHX</name>
        <dbReference type="ChEBI" id="CHEBI:64076"/>
    </ligand>
</feature>
<dbReference type="CDD" id="cd01171">
    <property type="entry name" value="YXKO-related"/>
    <property type="match status" value="1"/>
</dbReference>
<dbReference type="EMBL" id="WJYA01000002">
    <property type="protein sequence ID" value="MTE25486.1"/>
    <property type="molecule type" value="Genomic_DNA"/>
</dbReference>
<feature type="domain" description="YjeF N-terminal" evidence="22">
    <location>
        <begin position="9"/>
        <end position="220"/>
    </location>
</feature>
<keyword evidence="6 17" id="KW-0547">Nucleotide-binding</keyword>
<feature type="binding site" evidence="17">
    <location>
        <position position="442"/>
    </location>
    <ligand>
        <name>AMP</name>
        <dbReference type="ChEBI" id="CHEBI:456215"/>
    </ligand>
</feature>
<evidence type="ECO:0000256" key="18">
    <source>
        <dbReference type="HAMAP-Rule" id="MF_01966"/>
    </source>
</evidence>
<evidence type="ECO:0000256" key="10">
    <source>
        <dbReference type="ARBA" id="ARBA00023027"/>
    </source>
</evidence>
<comment type="function">
    <text evidence="18">Catalyzes the epimerization of the S- and R-forms of NAD(P)HX, a damaged form of NAD(P)H that is a result of enzymatic or heat-dependent hydration. This is a prerequisite for the S-specific NAD(P)H-hydrate dehydratase to allow the repair of both epimers of NAD(P)HX.</text>
</comment>
<dbReference type="GO" id="GO:0046872">
    <property type="term" value="F:metal ion binding"/>
    <property type="evidence" value="ECO:0007669"/>
    <property type="project" value="UniProtKB-UniRule"/>
</dbReference>
<evidence type="ECO:0000256" key="15">
    <source>
        <dbReference type="ARBA" id="ARBA00048238"/>
    </source>
</evidence>
<sequence length="531" mass="59027">MKILSKEQIYEGDKLTTERQNISSTDLMERAGTQIFNWIHMRMQGAQVPIHVFCGIGNNGGDGLVLARHLITHGYNVVTYIVNCSDKRSKDFLINYDRIKDVTKEWPIMLSCGADFSEIVIEERDIIVDAVFGIGLNRPPNEWVQQLFQWWRSSKAYTLAIDIPSGLYTDKAVEDENAVVHAGYTLSFQSPKLVFFLPETAKYTVQWEVLDIGIDRDYLMQTETEAELIAKLEVLPLYKPRDKFSHKGDFGHVMILGGSYGKIGAVNLACKAALSSGAGLVTAYVPECGYHSLQTALPELMVITDEHVDFISNINFNIDPTVVGVGVGLGTEDETIGALENFLKTNKAPLVIDADGLNILSKKKALLKLLPEQSILTPHPKELERLIGKWSDDFEKLKKVKAFSKKYKVILLIKGAHSITVFGDKLYVNTTGNPGMATGGSGDVLTGIISGLIAQGYEQLAATIFGVYLHGKSADIALEDYGYQSLIASHITDYMGKAYIDLFKQPEEPQEEAQEEQQQKAKKQRGRPKKR</sequence>
<accession>A0A7K1G876</accession>
<dbReference type="Gene3D" id="3.40.1190.20">
    <property type="match status" value="1"/>
</dbReference>
<gene>
    <name evidence="17" type="primary">nnrD</name>
    <name evidence="18" type="synonym">nnrE</name>
    <name evidence="23" type="ORF">F1003_00955</name>
</gene>
<comment type="catalytic activity">
    <reaction evidence="1 18 19">
        <text>(6R)-NADHX = (6S)-NADHX</text>
        <dbReference type="Rhea" id="RHEA:32215"/>
        <dbReference type="ChEBI" id="CHEBI:64074"/>
        <dbReference type="ChEBI" id="CHEBI:64075"/>
        <dbReference type="EC" id="5.1.99.6"/>
    </reaction>
</comment>
<dbReference type="EC" id="5.1.99.6" evidence="19"/>
<dbReference type="InterPro" id="IPR017953">
    <property type="entry name" value="Carbohydrate_kinase_pred_CS"/>
</dbReference>
<dbReference type="EC" id="4.2.1.136" evidence="19"/>
<feature type="binding site" evidence="18">
    <location>
        <position position="129"/>
    </location>
    <ligand>
        <name>K(+)</name>
        <dbReference type="ChEBI" id="CHEBI:29103"/>
    </ligand>
</feature>
<evidence type="ECO:0000256" key="5">
    <source>
        <dbReference type="ARBA" id="ARBA00022723"/>
    </source>
</evidence>
<organism evidence="23 24">
    <name type="scientific">Winogradskyella ouciana</name>
    <dbReference type="NCBI Taxonomy" id="2608631"/>
    <lineage>
        <taxon>Bacteria</taxon>
        <taxon>Pseudomonadati</taxon>
        <taxon>Bacteroidota</taxon>
        <taxon>Flavobacteriia</taxon>
        <taxon>Flavobacteriales</taxon>
        <taxon>Flavobacteriaceae</taxon>
        <taxon>Winogradskyella</taxon>
    </lineage>
</organism>
<feature type="binding site" evidence="17">
    <location>
        <begin position="414"/>
        <end position="418"/>
    </location>
    <ligand>
        <name>AMP</name>
        <dbReference type="ChEBI" id="CHEBI:456215"/>
    </ligand>
</feature>
<evidence type="ECO:0000256" key="12">
    <source>
        <dbReference type="ARBA" id="ARBA00023239"/>
    </source>
</evidence>
<evidence type="ECO:0000256" key="4">
    <source>
        <dbReference type="ARBA" id="ARBA00009524"/>
    </source>
</evidence>
<evidence type="ECO:0000256" key="11">
    <source>
        <dbReference type="ARBA" id="ARBA00023235"/>
    </source>
</evidence>
<evidence type="ECO:0000256" key="2">
    <source>
        <dbReference type="ARBA" id="ARBA00000909"/>
    </source>
</evidence>
<dbReference type="PROSITE" id="PS01050">
    <property type="entry name" value="YJEF_C_2"/>
    <property type="match status" value="1"/>
</dbReference>
<dbReference type="InterPro" id="IPR004443">
    <property type="entry name" value="YjeF_N_dom"/>
</dbReference>
<comment type="catalytic activity">
    <reaction evidence="2 18 19">
        <text>(6R)-NADPHX = (6S)-NADPHX</text>
        <dbReference type="Rhea" id="RHEA:32227"/>
        <dbReference type="ChEBI" id="CHEBI:64076"/>
        <dbReference type="ChEBI" id="CHEBI:64077"/>
        <dbReference type="EC" id="5.1.99.6"/>
    </reaction>
</comment>
<proteinExistence type="inferred from homology"/>
<keyword evidence="12 17" id="KW-0456">Lyase</keyword>
<dbReference type="RefSeq" id="WP_155087333.1">
    <property type="nucleotide sequence ID" value="NZ_WJYA01000002.1"/>
</dbReference>
<dbReference type="PANTHER" id="PTHR12592">
    <property type="entry name" value="ATP-DEPENDENT (S)-NAD(P)H-HYDRATE DEHYDRATASE FAMILY MEMBER"/>
    <property type="match status" value="1"/>
</dbReference>
<feature type="binding site" evidence="17">
    <location>
        <position position="328"/>
    </location>
    <ligand>
        <name>(6S)-NADPHX</name>
        <dbReference type="ChEBI" id="CHEBI:64076"/>
    </ligand>
</feature>
<comment type="function">
    <text evidence="17">Catalyzes the dehydration of the S-form of NAD(P)HX at the expense of ADP, which is converted to AMP. Together with NAD(P)HX epimerase, which catalyzes the epimerization of the S- and R-forms, the enzyme allows the repair of both epimers of NAD(P)HX, a damaged form of NAD(P)H that is a result of enzymatic or heat-dependent hydration.</text>
</comment>
<keyword evidence="9 18" id="KW-0630">Potassium</keyword>
<evidence type="ECO:0000313" key="23">
    <source>
        <dbReference type="EMBL" id="MTE25486.1"/>
    </source>
</evidence>
<evidence type="ECO:0000256" key="14">
    <source>
        <dbReference type="ARBA" id="ARBA00025153"/>
    </source>
</evidence>
<comment type="cofactor">
    <cofactor evidence="17">
        <name>Mg(2+)</name>
        <dbReference type="ChEBI" id="CHEBI:18420"/>
    </cofactor>
</comment>
<evidence type="ECO:0000259" key="21">
    <source>
        <dbReference type="PROSITE" id="PS51383"/>
    </source>
</evidence>
<dbReference type="PROSITE" id="PS51385">
    <property type="entry name" value="YJEF_N"/>
    <property type="match status" value="1"/>
</dbReference>
<keyword evidence="24" id="KW-1185">Reference proteome</keyword>
<dbReference type="InterPro" id="IPR036652">
    <property type="entry name" value="YjeF_N_dom_sf"/>
</dbReference>
<evidence type="ECO:0000256" key="9">
    <source>
        <dbReference type="ARBA" id="ARBA00022958"/>
    </source>
</evidence>
<comment type="caution">
    <text evidence="23">The sequence shown here is derived from an EMBL/GenBank/DDBJ whole genome shotgun (WGS) entry which is preliminary data.</text>
</comment>
<dbReference type="Proteomes" id="UP000447545">
    <property type="component" value="Unassembled WGS sequence"/>
</dbReference>
<evidence type="ECO:0000256" key="3">
    <source>
        <dbReference type="ARBA" id="ARBA00006001"/>
    </source>
</evidence>
<evidence type="ECO:0000256" key="13">
    <source>
        <dbReference type="ARBA" id="ARBA00023268"/>
    </source>
</evidence>
<evidence type="ECO:0000256" key="19">
    <source>
        <dbReference type="PIRNR" id="PIRNR017184"/>
    </source>
</evidence>
<dbReference type="PANTHER" id="PTHR12592:SF0">
    <property type="entry name" value="ATP-DEPENDENT (S)-NAD(P)H-HYDRATE DEHYDRATASE"/>
    <property type="match status" value="1"/>
</dbReference>
<comment type="similarity">
    <text evidence="4 19">In the C-terminal section; belongs to the NnrD/CARKD family.</text>
</comment>
<dbReference type="NCBIfam" id="TIGR00196">
    <property type="entry name" value="yjeF_cterm"/>
    <property type="match status" value="1"/>
</dbReference>
<dbReference type="Gene3D" id="3.40.50.10260">
    <property type="entry name" value="YjeF N-terminal domain"/>
    <property type="match status" value="1"/>
</dbReference>
<dbReference type="HAMAP" id="MF_01965">
    <property type="entry name" value="NADHX_dehydratase"/>
    <property type="match status" value="1"/>
</dbReference>
<comment type="catalytic activity">
    <reaction evidence="15 17 19">
        <text>(6S)-NADHX + ADP = AMP + phosphate + NADH + H(+)</text>
        <dbReference type="Rhea" id="RHEA:32223"/>
        <dbReference type="ChEBI" id="CHEBI:15378"/>
        <dbReference type="ChEBI" id="CHEBI:43474"/>
        <dbReference type="ChEBI" id="CHEBI:57945"/>
        <dbReference type="ChEBI" id="CHEBI:64074"/>
        <dbReference type="ChEBI" id="CHEBI:456215"/>
        <dbReference type="ChEBI" id="CHEBI:456216"/>
        <dbReference type="EC" id="4.2.1.136"/>
    </reaction>
</comment>
<evidence type="ECO:0000256" key="8">
    <source>
        <dbReference type="ARBA" id="ARBA00022857"/>
    </source>
</evidence>
<evidence type="ECO:0000256" key="6">
    <source>
        <dbReference type="ARBA" id="ARBA00022741"/>
    </source>
</evidence>
<dbReference type="GO" id="GO:0005524">
    <property type="term" value="F:ATP binding"/>
    <property type="evidence" value="ECO:0007669"/>
    <property type="project" value="UniProtKB-UniRule"/>
</dbReference>
<comment type="cofactor">
    <cofactor evidence="18 19">
        <name>K(+)</name>
        <dbReference type="ChEBI" id="CHEBI:29103"/>
    </cofactor>
    <text evidence="18 19">Binds 1 potassium ion per subunit.</text>
</comment>
<comment type="similarity">
    <text evidence="3 19">In the N-terminal section; belongs to the NnrE/AIBP family.</text>
</comment>
<dbReference type="GO" id="GO:0110051">
    <property type="term" value="P:metabolite repair"/>
    <property type="evidence" value="ECO:0007669"/>
    <property type="project" value="TreeGrafter"/>
</dbReference>
<dbReference type="AlphaFoldDB" id="A0A7K1G876"/>
<comment type="caution">
    <text evidence="18">Lacks conserved residue(s) required for the propagation of feature annotation.</text>
</comment>
<dbReference type="Pfam" id="PF03853">
    <property type="entry name" value="YjeF_N"/>
    <property type="match status" value="1"/>
</dbReference>
<dbReference type="InterPro" id="IPR029056">
    <property type="entry name" value="Ribokinase-like"/>
</dbReference>
<comment type="similarity">
    <text evidence="17">Belongs to the NnrD/CARKD family.</text>
</comment>
<evidence type="ECO:0000259" key="22">
    <source>
        <dbReference type="PROSITE" id="PS51385"/>
    </source>
</evidence>
<evidence type="ECO:0000313" key="24">
    <source>
        <dbReference type="Proteomes" id="UP000447545"/>
    </source>
</evidence>
<evidence type="ECO:0000256" key="17">
    <source>
        <dbReference type="HAMAP-Rule" id="MF_01965"/>
    </source>
</evidence>
<dbReference type="GO" id="GO:0046496">
    <property type="term" value="P:nicotinamide nucleotide metabolic process"/>
    <property type="evidence" value="ECO:0007669"/>
    <property type="project" value="UniProtKB-UniRule"/>
</dbReference>
<feature type="binding site" evidence="18">
    <location>
        <position position="165"/>
    </location>
    <ligand>
        <name>K(+)</name>
        <dbReference type="ChEBI" id="CHEBI:29103"/>
    </ligand>
</feature>